<reference evidence="8" key="1">
    <citation type="journal article" date="2021" name="Open Biol.">
        <title>Shared evolutionary footprints suggest mitochondrial oxidative damage underlies multiple complex I losses in fungi.</title>
        <authorList>
            <person name="Schikora-Tamarit M.A."/>
            <person name="Marcet-Houben M."/>
            <person name="Nosek J."/>
            <person name="Gabaldon T."/>
        </authorList>
    </citation>
    <scope>NUCLEOTIDE SEQUENCE</scope>
    <source>
        <strain evidence="8">CBS2887</strain>
    </source>
</reference>
<keyword evidence="1 7" id="KW-0813">Transport</keyword>
<sequence>MVFNLSSTGPQFTLNTTPLGQQTAQDIETFTKRILSSFANQLEEYQLSKGQSNEIDVFELIQSYVSLAAEFKLSTHPVTETEEEGDSWALEVKLWNLLKLILGYRQQSQDFDFAQQQQKPAIPEYCSNILHSEKIFQEDTQLFEISLLMNWITENSLAVEKPTSLTTNAKWLQTLLYNQLDSYDSDCPARTGQTIHPNDREQDDLFFRYIFKLLVTGKYDQALDECATSNQWSLRLIMIGRNEFFDPVLDCTEDDQMEHDGNTTTSGIKKRSLWRRATYLLSRDETLLASERAIYAFLSGTIDDALPFAETYDEELMVYLNATFNSAVESKLIAMGKIPSEELISAIPNSKLDIQQILNTIDKSKPEQAEDPLRILMGSIITNNVSEIINSFLTHIGSLAEDQLTGADGEDDEDEIIDNTTTLRILTHLTIVLTEISSDLLPEQSKTQLITVYTLILRKFQLFSLIPVYIAQLPVIPARDVYSLFLSDMLDSEERTKQLRLARLYGLPLEDILNRTVSLVFDKSESYYNTATGKAIVIQVPEHEADEVDFRLIRAVEWFIEEKMYTDSLRAVLTLARRFLTNGKVVSWSLFLDRNDLSDLIKQYEIDNLAVSQDEVLINEQEINELVQYEKLSQLLQSSISSHELDIEPFTNSFLTTNESDLFLELRTLYIPHLVITYHNALVNSKDYRTAMQLVNLVASEKSQLYVLFKNAGRLTEYLAYIAQCAALQGV</sequence>
<dbReference type="InterPro" id="IPR007252">
    <property type="entry name" value="Nup84/Nup107"/>
</dbReference>
<dbReference type="GO" id="GO:0031965">
    <property type="term" value="C:nuclear membrane"/>
    <property type="evidence" value="ECO:0007669"/>
    <property type="project" value="UniProtKB-SubCell"/>
</dbReference>
<keyword evidence="3" id="KW-0653">Protein transport</keyword>
<dbReference type="GO" id="GO:0006606">
    <property type="term" value="P:protein import into nucleus"/>
    <property type="evidence" value="ECO:0007669"/>
    <property type="project" value="TreeGrafter"/>
</dbReference>
<evidence type="ECO:0000256" key="5">
    <source>
        <dbReference type="ARBA" id="ARBA00023132"/>
    </source>
</evidence>
<dbReference type="GO" id="GO:0006406">
    <property type="term" value="P:mRNA export from nucleus"/>
    <property type="evidence" value="ECO:0007669"/>
    <property type="project" value="TreeGrafter"/>
</dbReference>
<dbReference type="Gene3D" id="1.20.190.50">
    <property type="match status" value="2"/>
</dbReference>
<protein>
    <recommendedName>
        <fullName evidence="7">Nuclear pore complex protein</fullName>
    </recommendedName>
</protein>
<dbReference type="GO" id="GO:0031080">
    <property type="term" value="C:nuclear pore outer ring"/>
    <property type="evidence" value="ECO:0007669"/>
    <property type="project" value="TreeGrafter"/>
</dbReference>
<dbReference type="PANTHER" id="PTHR13003">
    <property type="entry name" value="NUP107-RELATED"/>
    <property type="match status" value="1"/>
</dbReference>
<comment type="caution">
    <text evidence="8">The sequence shown here is derived from an EMBL/GenBank/DDBJ whole genome shotgun (WGS) entry which is preliminary data.</text>
</comment>
<dbReference type="Gene3D" id="1.10.3450.20">
    <property type="match status" value="1"/>
</dbReference>
<gene>
    <name evidence="8" type="ORF">WICPIJ_010025</name>
</gene>
<evidence type="ECO:0000256" key="6">
    <source>
        <dbReference type="ARBA" id="ARBA00023242"/>
    </source>
</evidence>
<keyword evidence="6 7" id="KW-0539">Nucleus</keyword>
<accession>A0A9P8PJG6</accession>
<keyword evidence="7" id="KW-0472">Membrane</keyword>
<name>A0A9P8PJG6_WICPI</name>
<comment type="function">
    <text evidence="7">Functions as a component of the nuclear pore complex (NPC).</text>
</comment>
<keyword evidence="9" id="KW-1185">Reference proteome</keyword>
<evidence type="ECO:0000256" key="7">
    <source>
        <dbReference type="RuleBase" id="RU365072"/>
    </source>
</evidence>
<comment type="subunit">
    <text evidence="7">Part of the nuclear pore complex (NPC).</text>
</comment>
<keyword evidence="5 7" id="KW-0906">Nuclear pore complex</keyword>
<dbReference type="GO" id="GO:0017056">
    <property type="term" value="F:structural constituent of nuclear pore"/>
    <property type="evidence" value="ECO:0007669"/>
    <property type="project" value="UniProtKB-UniRule"/>
</dbReference>
<dbReference type="GO" id="GO:0000973">
    <property type="term" value="P:post-transcriptional tethering of RNA polymerase II gene DNA at nuclear periphery"/>
    <property type="evidence" value="ECO:0007669"/>
    <property type="project" value="TreeGrafter"/>
</dbReference>
<reference evidence="8" key="2">
    <citation type="submission" date="2021-01" db="EMBL/GenBank/DDBJ databases">
        <authorList>
            <person name="Schikora-Tamarit M.A."/>
        </authorList>
    </citation>
    <scope>NUCLEOTIDE SEQUENCE</scope>
    <source>
        <strain evidence="8">CBS2887</strain>
    </source>
</reference>
<comment type="subcellular location">
    <subcellularLocation>
        <location evidence="7">Nucleus</location>
        <location evidence="7">Nuclear pore complex</location>
    </subcellularLocation>
    <subcellularLocation>
        <location evidence="7">Nucleus membrane</location>
    </subcellularLocation>
</comment>
<keyword evidence="2" id="KW-0509">mRNA transport</keyword>
<organism evidence="8 9">
    <name type="scientific">Wickerhamomyces pijperi</name>
    <name type="common">Yeast</name>
    <name type="synonym">Pichia pijperi</name>
    <dbReference type="NCBI Taxonomy" id="599730"/>
    <lineage>
        <taxon>Eukaryota</taxon>
        <taxon>Fungi</taxon>
        <taxon>Dikarya</taxon>
        <taxon>Ascomycota</taxon>
        <taxon>Saccharomycotina</taxon>
        <taxon>Saccharomycetes</taxon>
        <taxon>Phaffomycetales</taxon>
        <taxon>Wickerhamomycetaceae</taxon>
        <taxon>Wickerhamomyces</taxon>
    </lineage>
</organism>
<dbReference type="EMBL" id="JAEUBG010005785">
    <property type="protein sequence ID" value="KAH3672655.1"/>
    <property type="molecule type" value="Genomic_DNA"/>
</dbReference>
<dbReference type="PANTHER" id="PTHR13003:SF2">
    <property type="entry name" value="NUCLEAR PORE COMPLEX PROTEIN NUP107"/>
    <property type="match status" value="1"/>
</dbReference>
<dbReference type="AlphaFoldDB" id="A0A9P8PJG6"/>
<proteinExistence type="inferred from homology"/>
<evidence type="ECO:0000313" key="9">
    <source>
        <dbReference type="Proteomes" id="UP000774326"/>
    </source>
</evidence>
<evidence type="ECO:0000256" key="4">
    <source>
        <dbReference type="ARBA" id="ARBA00023010"/>
    </source>
</evidence>
<dbReference type="OrthoDB" id="3098at2759"/>
<comment type="similarity">
    <text evidence="7">Belongs to the nucleoporin Nup84/Nup107 family.</text>
</comment>
<keyword evidence="4 7" id="KW-0811">Translocation</keyword>
<evidence type="ECO:0000256" key="3">
    <source>
        <dbReference type="ARBA" id="ARBA00022927"/>
    </source>
</evidence>
<dbReference type="Pfam" id="PF04121">
    <property type="entry name" value="Nup84_Nup100"/>
    <property type="match status" value="2"/>
</dbReference>
<evidence type="ECO:0000313" key="8">
    <source>
        <dbReference type="EMBL" id="KAH3672655.1"/>
    </source>
</evidence>
<dbReference type="Proteomes" id="UP000774326">
    <property type="component" value="Unassembled WGS sequence"/>
</dbReference>
<evidence type="ECO:0000256" key="2">
    <source>
        <dbReference type="ARBA" id="ARBA00022816"/>
    </source>
</evidence>
<evidence type="ECO:0000256" key="1">
    <source>
        <dbReference type="ARBA" id="ARBA00022448"/>
    </source>
</evidence>